<dbReference type="RefSeq" id="WP_330107851.1">
    <property type="nucleotide sequence ID" value="NZ_JAZDQT010000002.1"/>
</dbReference>
<organism evidence="2 3">
    <name type="scientific">Pedobacter albus</name>
    <dbReference type="NCBI Taxonomy" id="3113905"/>
    <lineage>
        <taxon>Bacteria</taxon>
        <taxon>Pseudomonadati</taxon>
        <taxon>Bacteroidota</taxon>
        <taxon>Sphingobacteriia</taxon>
        <taxon>Sphingobacteriales</taxon>
        <taxon>Sphingobacteriaceae</taxon>
        <taxon>Pedobacter</taxon>
    </lineage>
</organism>
<comment type="caution">
    <text evidence="2">The sequence shown here is derived from an EMBL/GenBank/DDBJ whole genome shotgun (WGS) entry which is preliminary data.</text>
</comment>
<keyword evidence="3" id="KW-1185">Reference proteome</keyword>
<evidence type="ECO:0000313" key="2">
    <source>
        <dbReference type="EMBL" id="MEE1945495.1"/>
    </source>
</evidence>
<gene>
    <name evidence="2" type="ORF">VRU48_10270</name>
</gene>
<feature type="chain" id="PRO_5046473231" evidence="1">
    <location>
        <begin position="20"/>
        <end position="229"/>
    </location>
</feature>
<evidence type="ECO:0000313" key="3">
    <source>
        <dbReference type="Proteomes" id="UP001336835"/>
    </source>
</evidence>
<dbReference type="InterPro" id="IPR046732">
    <property type="entry name" value="DUF6624"/>
</dbReference>
<name>A0ABU7I7P7_9SPHI</name>
<dbReference type="EMBL" id="JAZDQT010000002">
    <property type="protein sequence ID" value="MEE1945495.1"/>
    <property type="molecule type" value="Genomic_DNA"/>
</dbReference>
<evidence type="ECO:0000256" key="1">
    <source>
        <dbReference type="SAM" id="SignalP"/>
    </source>
</evidence>
<dbReference type="Proteomes" id="UP001336835">
    <property type="component" value="Unassembled WGS sequence"/>
</dbReference>
<dbReference type="Pfam" id="PF20329">
    <property type="entry name" value="DUF6624"/>
    <property type="match status" value="1"/>
</dbReference>
<reference evidence="2 3" key="1">
    <citation type="submission" date="2024-01" db="EMBL/GenBank/DDBJ databases">
        <title>Pedobacter sp. nov., isolated from fresh soil.</title>
        <authorList>
            <person name="Le N.T.T."/>
        </authorList>
    </citation>
    <scope>NUCLEOTIDE SEQUENCE [LARGE SCALE GENOMIC DNA]</scope>
    <source>
        <strain evidence="2 3">KR3-3</strain>
    </source>
</reference>
<feature type="signal peptide" evidence="1">
    <location>
        <begin position="1"/>
        <end position="19"/>
    </location>
</feature>
<proteinExistence type="predicted"/>
<protein>
    <submittedName>
        <fullName evidence="2">DUF6624 domain-containing protein</fullName>
    </submittedName>
</protein>
<keyword evidence="1" id="KW-0732">Signal</keyword>
<sequence>MKKALLITSTIMMCLSCCAQQKINIGLKQQLDSILASDQGIREFVDTETSEARKDQLAKALGYSKEELKKKAWSLMNKIDSANFKKVESIVSKYGYPGKSLVGEPANTAVFFVIQHTPSQISKYYPLIEKAGKEGELPFENVAMMLDRKLTGEGKLQIYGTQIYSVQITNPKTGQKEFFEYVMPIEDAKNVNKRRKEAGFKLSVEENAKRFGIIYKAYTPEEIKKITNP</sequence>
<accession>A0ABU7I7P7</accession>